<dbReference type="NCBIfam" id="TIGR01488">
    <property type="entry name" value="HAD-SF-IB"/>
    <property type="match status" value="1"/>
</dbReference>
<dbReference type="InterPro" id="IPR036412">
    <property type="entry name" value="HAD-like_sf"/>
</dbReference>
<dbReference type="PANTHER" id="PTHR43344:SF2">
    <property type="entry name" value="PHOSPHOSERINE PHOSPHATASE"/>
    <property type="match status" value="1"/>
</dbReference>
<evidence type="ECO:0000256" key="2">
    <source>
        <dbReference type="ARBA" id="ARBA00005135"/>
    </source>
</evidence>
<comment type="catalytic activity">
    <reaction evidence="10">
        <text>O-phospho-D-serine + H2O = D-serine + phosphate</text>
        <dbReference type="Rhea" id="RHEA:24873"/>
        <dbReference type="ChEBI" id="CHEBI:15377"/>
        <dbReference type="ChEBI" id="CHEBI:35247"/>
        <dbReference type="ChEBI" id="CHEBI:43474"/>
        <dbReference type="ChEBI" id="CHEBI:58680"/>
        <dbReference type="EC" id="3.1.3.3"/>
    </reaction>
</comment>
<dbReference type="InterPro" id="IPR023214">
    <property type="entry name" value="HAD_sf"/>
</dbReference>
<dbReference type="Gene3D" id="3.40.50.1000">
    <property type="entry name" value="HAD superfamily/HAD-like"/>
    <property type="match status" value="1"/>
</dbReference>
<dbReference type="STRING" id="1802319.A2928_04645"/>
<dbReference type="SUPFAM" id="SSF56784">
    <property type="entry name" value="HAD-like"/>
    <property type="match status" value="1"/>
</dbReference>
<keyword evidence="5" id="KW-0479">Metal-binding</keyword>
<dbReference type="EMBL" id="MHRX01000015">
    <property type="protein sequence ID" value="OHA34161.1"/>
    <property type="molecule type" value="Genomic_DNA"/>
</dbReference>
<comment type="pathway">
    <text evidence="2">Amino-acid biosynthesis; L-serine biosynthesis; L-serine from 3-phospho-D-glycerate: step 3/3.</text>
</comment>
<comment type="cofactor">
    <cofactor evidence="1">
        <name>Mg(2+)</name>
        <dbReference type="ChEBI" id="CHEBI:18420"/>
    </cofactor>
</comment>
<protein>
    <recommendedName>
        <fullName evidence="3">phosphoserine phosphatase</fullName>
        <ecNumber evidence="3">3.1.3.3</ecNumber>
    </recommendedName>
</protein>
<dbReference type="GO" id="GO:0006564">
    <property type="term" value="P:L-serine biosynthetic process"/>
    <property type="evidence" value="ECO:0007669"/>
    <property type="project" value="UniProtKB-KW"/>
</dbReference>
<dbReference type="Proteomes" id="UP000176221">
    <property type="component" value="Unassembled WGS sequence"/>
</dbReference>
<dbReference type="GO" id="GO:0000287">
    <property type="term" value="F:magnesium ion binding"/>
    <property type="evidence" value="ECO:0007669"/>
    <property type="project" value="TreeGrafter"/>
</dbReference>
<evidence type="ECO:0000256" key="9">
    <source>
        <dbReference type="ARBA" id="ARBA00048138"/>
    </source>
</evidence>
<evidence type="ECO:0000313" key="11">
    <source>
        <dbReference type="EMBL" id="OHA34161.1"/>
    </source>
</evidence>
<reference evidence="11 12" key="1">
    <citation type="journal article" date="2016" name="Nat. Commun.">
        <title>Thousands of microbial genomes shed light on interconnected biogeochemical processes in an aquifer system.</title>
        <authorList>
            <person name="Anantharaman K."/>
            <person name="Brown C.T."/>
            <person name="Hug L.A."/>
            <person name="Sharon I."/>
            <person name="Castelle C.J."/>
            <person name="Probst A.J."/>
            <person name="Thomas B.C."/>
            <person name="Singh A."/>
            <person name="Wilkins M.J."/>
            <person name="Karaoz U."/>
            <person name="Brodie E.L."/>
            <person name="Williams K.H."/>
            <person name="Hubbard S.S."/>
            <person name="Banfield J.F."/>
        </authorList>
    </citation>
    <scope>NUCLEOTIDE SEQUENCE [LARGE SCALE GENOMIC DNA]</scope>
</reference>
<evidence type="ECO:0000256" key="7">
    <source>
        <dbReference type="ARBA" id="ARBA00022842"/>
    </source>
</evidence>
<dbReference type="PANTHER" id="PTHR43344">
    <property type="entry name" value="PHOSPHOSERINE PHOSPHATASE"/>
    <property type="match status" value="1"/>
</dbReference>
<keyword evidence="6" id="KW-0378">Hydrolase</keyword>
<accession>A0A1G2NFK3</accession>
<comment type="catalytic activity">
    <reaction evidence="9">
        <text>O-phospho-L-serine + H2O = L-serine + phosphate</text>
        <dbReference type="Rhea" id="RHEA:21208"/>
        <dbReference type="ChEBI" id="CHEBI:15377"/>
        <dbReference type="ChEBI" id="CHEBI:33384"/>
        <dbReference type="ChEBI" id="CHEBI:43474"/>
        <dbReference type="ChEBI" id="CHEBI:57524"/>
        <dbReference type="EC" id="3.1.3.3"/>
    </reaction>
</comment>
<evidence type="ECO:0000256" key="5">
    <source>
        <dbReference type="ARBA" id="ARBA00022723"/>
    </source>
</evidence>
<proteinExistence type="predicted"/>
<dbReference type="Pfam" id="PF12710">
    <property type="entry name" value="HAD"/>
    <property type="match status" value="1"/>
</dbReference>
<evidence type="ECO:0000256" key="10">
    <source>
        <dbReference type="ARBA" id="ARBA00048523"/>
    </source>
</evidence>
<gene>
    <name evidence="11" type="ORF">A2928_04645</name>
</gene>
<name>A0A1G2NFK3_9BACT</name>
<evidence type="ECO:0000256" key="3">
    <source>
        <dbReference type="ARBA" id="ARBA00012640"/>
    </source>
</evidence>
<keyword evidence="8" id="KW-0718">Serine biosynthesis</keyword>
<dbReference type="GO" id="GO:0036424">
    <property type="term" value="F:L-phosphoserine phosphatase activity"/>
    <property type="evidence" value="ECO:0007669"/>
    <property type="project" value="TreeGrafter"/>
</dbReference>
<evidence type="ECO:0000256" key="4">
    <source>
        <dbReference type="ARBA" id="ARBA00022605"/>
    </source>
</evidence>
<comment type="caution">
    <text evidence="11">The sequence shown here is derived from an EMBL/GenBank/DDBJ whole genome shotgun (WGS) entry which is preliminary data.</text>
</comment>
<dbReference type="AlphaFoldDB" id="A0A1G2NFK3"/>
<keyword evidence="7" id="KW-0460">Magnesium</keyword>
<organism evidence="11 12">
    <name type="scientific">Candidatus Taylorbacteria bacterium RIFCSPLOWO2_01_FULL_45_15b</name>
    <dbReference type="NCBI Taxonomy" id="1802319"/>
    <lineage>
        <taxon>Bacteria</taxon>
        <taxon>Candidatus Tayloriibacteriota</taxon>
    </lineage>
</organism>
<evidence type="ECO:0000256" key="1">
    <source>
        <dbReference type="ARBA" id="ARBA00001946"/>
    </source>
</evidence>
<evidence type="ECO:0000256" key="8">
    <source>
        <dbReference type="ARBA" id="ARBA00023299"/>
    </source>
</evidence>
<keyword evidence="4" id="KW-0028">Amino-acid biosynthesis</keyword>
<dbReference type="InterPro" id="IPR050582">
    <property type="entry name" value="HAD-like_SerB"/>
</dbReference>
<evidence type="ECO:0000313" key="12">
    <source>
        <dbReference type="Proteomes" id="UP000176221"/>
    </source>
</evidence>
<dbReference type="EC" id="3.1.3.3" evidence="3"/>
<dbReference type="GO" id="GO:0005737">
    <property type="term" value="C:cytoplasm"/>
    <property type="evidence" value="ECO:0007669"/>
    <property type="project" value="TreeGrafter"/>
</dbReference>
<sequence>MKKKVAFFDIDGTLFRSSLLIELVEVMVEGNILPESIRSGYEKERVRWLDRKGNYEAYIEALVEVFMKNLKGVSYADLERAARVVHGRYRNRSYRFTRDLLLKLRRERYFLVAISQSPKIILDLFCKEYGFDKIYGRFFELGPQDRFTGVVTDEHIITNKANIVRRVVAKENLTLAGSIGVGDTEGDIGLLENVENAICFNPNAKLFSWAKRNNARVVVERKDVIYEIATVLKK</sequence>
<evidence type="ECO:0000256" key="6">
    <source>
        <dbReference type="ARBA" id="ARBA00022801"/>
    </source>
</evidence>
<dbReference type="Gene3D" id="1.20.1440.100">
    <property type="entry name" value="SG protein - dephosphorylation function"/>
    <property type="match status" value="1"/>
</dbReference>